<dbReference type="GO" id="GO:0046167">
    <property type="term" value="P:glycerol-3-phosphate biosynthetic process"/>
    <property type="evidence" value="ECO:0007669"/>
    <property type="project" value="TreeGrafter"/>
</dbReference>
<comment type="caution">
    <text evidence="6">The sequence shown here is derived from an EMBL/GenBank/DDBJ whole genome shotgun (WGS) entry which is preliminary data.</text>
</comment>
<dbReference type="KEGG" id="dpl:KGM_208407"/>
<dbReference type="Proteomes" id="UP000007151">
    <property type="component" value="Unassembled WGS sequence"/>
</dbReference>
<dbReference type="PANTHER" id="PTHR10196">
    <property type="entry name" value="SUGAR KINASE"/>
    <property type="match status" value="1"/>
</dbReference>
<dbReference type="InParanoid" id="A0A212FFZ5"/>
<dbReference type="GO" id="GO:0006641">
    <property type="term" value="P:triglyceride metabolic process"/>
    <property type="evidence" value="ECO:0007669"/>
    <property type="project" value="TreeGrafter"/>
</dbReference>
<dbReference type="FunCoup" id="A0A212FFZ5">
    <property type="interactions" value="336"/>
</dbReference>
<dbReference type="InterPro" id="IPR043129">
    <property type="entry name" value="ATPase_NBD"/>
</dbReference>
<evidence type="ECO:0000313" key="7">
    <source>
        <dbReference type="Proteomes" id="UP000007151"/>
    </source>
</evidence>
<keyword evidence="3 6" id="KW-0418">Kinase</keyword>
<dbReference type="GO" id="GO:0016301">
    <property type="term" value="F:kinase activity"/>
    <property type="evidence" value="ECO:0007669"/>
    <property type="project" value="UniProtKB-KW"/>
</dbReference>
<evidence type="ECO:0000256" key="2">
    <source>
        <dbReference type="ARBA" id="ARBA00022679"/>
    </source>
</evidence>
<feature type="domain" description="Carbohydrate kinase FGGY N-terminal" evidence="4">
    <location>
        <begin position="1"/>
        <end position="72"/>
    </location>
</feature>
<evidence type="ECO:0000313" key="6">
    <source>
        <dbReference type="EMBL" id="OWR52654.1"/>
    </source>
</evidence>
<comment type="similarity">
    <text evidence="1">Belongs to the FGGY kinase family.</text>
</comment>
<dbReference type="InterPro" id="IPR018484">
    <property type="entry name" value="FGGY_N"/>
</dbReference>
<keyword evidence="7" id="KW-1185">Reference proteome</keyword>
<gene>
    <name evidence="6" type="ORF">KGM_208407</name>
</gene>
<reference evidence="6 7" key="1">
    <citation type="journal article" date="2011" name="Cell">
        <title>The monarch butterfly genome yields insights into long-distance migration.</title>
        <authorList>
            <person name="Zhan S."/>
            <person name="Merlin C."/>
            <person name="Boore J.L."/>
            <person name="Reppert S.M."/>
        </authorList>
    </citation>
    <scope>NUCLEOTIDE SEQUENCE [LARGE SCALE GENOMIC DNA]</scope>
    <source>
        <strain evidence="6">F-2</strain>
    </source>
</reference>
<proteinExistence type="inferred from homology"/>
<accession>A0A212FFZ5</accession>
<evidence type="ECO:0000256" key="1">
    <source>
        <dbReference type="ARBA" id="ARBA00009156"/>
    </source>
</evidence>
<feature type="domain" description="Carbohydrate kinase FGGY C-terminal" evidence="5">
    <location>
        <begin position="83"/>
        <end position="271"/>
    </location>
</feature>
<keyword evidence="2" id="KW-0808">Transferase</keyword>
<dbReference type="eggNOG" id="KOG2517">
    <property type="taxonomic scope" value="Eukaryota"/>
</dbReference>
<dbReference type="PANTHER" id="PTHR10196:SF68">
    <property type="entry name" value="GLYCEROL KINASE 5-RELATED"/>
    <property type="match status" value="1"/>
</dbReference>
<name>A0A212FFZ5_DANPL</name>
<dbReference type="GO" id="GO:0005739">
    <property type="term" value="C:mitochondrion"/>
    <property type="evidence" value="ECO:0007669"/>
    <property type="project" value="TreeGrafter"/>
</dbReference>
<dbReference type="SUPFAM" id="SSF53067">
    <property type="entry name" value="Actin-like ATPase domain"/>
    <property type="match status" value="2"/>
</dbReference>
<dbReference type="Pfam" id="PF00370">
    <property type="entry name" value="FGGY_N"/>
    <property type="match status" value="1"/>
</dbReference>
<dbReference type="Pfam" id="PF02782">
    <property type="entry name" value="FGGY_C"/>
    <property type="match status" value="1"/>
</dbReference>
<dbReference type="Gene3D" id="3.30.420.40">
    <property type="match status" value="2"/>
</dbReference>
<dbReference type="EMBL" id="AGBW02008742">
    <property type="protein sequence ID" value="OWR52654.1"/>
    <property type="molecule type" value="Genomic_DNA"/>
</dbReference>
<dbReference type="STRING" id="278856.A0A212FFZ5"/>
<dbReference type="InterPro" id="IPR018485">
    <property type="entry name" value="FGGY_C"/>
</dbReference>
<organism evidence="6 7">
    <name type="scientific">Danaus plexippus plexippus</name>
    <dbReference type="NCBI Taxonomy" id="278856"/>
    <lineage>
        <taxon>Eukaryota</taxon>
        <taxon>Metazoa</taxon>
        <taxon>Ecdysozoa</taxon>
        <taxon>Arthropoda</taxon>
        <taxon>Hexapoda</taxon>
        <taxon>Insecta</taxon>
        <taxon>Pterygota</taxon>
        <taxon>Neoptera</taxon>
        <taxon>Endopterygota</taxon>
        <taxon>Lepidoptera</taxon>
        <taxon>Glossata</taxon>
        <taxon>Ditrysia</taxon>
        <taxon>Papilionoidea</taxon>
        <taxon>Nymphalidae</taxon>
        <taxon>Danainae</taxon>
        <taxon>Danaini</taxon>
        <taxon>Danaina</taxon>
        <taxon>Danaus</taxon>
        <taxon>Danaus</taxon>
    </lineage>
</organism>
<evidence type="ECO:0000259" key="5">
    <source>
        <dbReference type="Pfam" id="PF02782"/>
    </source>
</evidence>
<dbReference type="FunFam" id="3.30.420.40:FF:000104">
    <property type="entry name" value="putative glycerol kinase 5"/>
    <property type="match status" value="1"/>
</dbReference>
<dbReference type="AlphaFoldDB" id="A0A212FFZ5"/>
<evidence type="ECO:0000259" key="4">
    <source>
        <dbReference type="Pfam" id="PF00370"/>
    </source>
</evidence>
<evidence type="ECO:0000256" key="3">
    <source>
        <dbReference type="ARBA" id="ARBA00022777"/>
    </source>
</evidence>
<dbReference type="GO" id="GO:0006071">
    <property type="term" value="P:glycerol metabolic process"/>
    <property type="evidence" value="ECO:0007669"/>
    <property type="project" value="TreeGrafter"/>
</dbReference>
<sequence length="349" mass="38339">MTDVSSASATGFFDPYTMQWAGWAMAIFGIPMEALPEVVDTAGEHFTSTAPDIWGHAIPIRSCIADQTASMWGSCCFSPGDVKLTMGTGTFLNIHTGASPHTSLTGLYPVVGWRMGDELVFSAEGANNDTASIIKWAQNLGLFDNPQETADIAMSVPDSDGVFFIPAFSGLGPPYNDCIISSAILIYYRIPNRRTRRTALFNTLPMSTKYGSNCLMPVFSNTLCFDLIMLLFRLDGGVSNNDFLSQLVADLTGLTVERPVQVEMSSLGCAHIVGLQLGIFTSKEQLKSLRKVGKLFTPRAHVKKSYEPIIEKWEDAVKRMCGWYNNDRTTQSNTQNNLKVKLKKQGKSK</sequence>
<protein>
    <submittedName>
        <fullName evidence="6">Glycerol kinase</fullName>
    </submittedName>
</protein>